<dbReference type="PANTHER" id="PTHR44936:SF9">
    <property type="entry name" value="SENSOR PROTEIN CREC"/>
    <property type="match status" value="1"/>
</dbReference>
<feature type="transmembrane region" description="Helical" evidence="12">
    <location>
        <begin position="392"/>
        <end position="416"/>
    </location>
</feature>
<dbReference type="RefSeq" id="WP_322439255.1">
    <property type="nucleotide sequence ID" value="NZ_JAXOTQ010000004.1"/>
</dbReference>
<dbReference type="EMBL" id="JAXOTQ010000004">
    <property type="protein sequence ID" value="MDZ5488776.1"/>
    <property type="molecule type" value="Genomic_DNA"/>
</dbReference>
<dbReference type="Gene3D" id="6.10.340.10">
    <property type="match status" value="1"/>
</dbReference>
<evidence type="ECO:0000256" key="11">
    <source>
        <dbReference type="SAM" id="MobiDB-lite"/>
    </source>
</evidence>
<feature type="transmembrane region" description="Helical" evidence="12">
    <location>
        <begin position="647"/>
        <end position="670"/>
    </location>
</feature>
<sequence>MGQKSSGQEPDSERRTGQEAFRGRAPVAAAGGSPSQEQVVAWRRRALDQQLPAAGFPAGSGKPSLVYLWSTMVLAAALVLGFAVHSQRAVPPAVIDSQQDNVLKVASSMRLTINHSIEDLDERVAGRPPSMPDAEFVKQLVGNGTDWSGVAIVENASRRPLATAGTGVPFGQLPPVLPDKDTIPITTDDGPALVRSSKLDDARTLLAVQPINVDELRLNPTARQGVFVITPDGKSTLMQGVSAVSEVHLPVVFRNLAQSGSSEGHAIRVTEWPDKQLVVSSAPVGETGATVATLIVADETGGTSTLQGFLLGLTLLALAVPGFLLMRLAVVRPVRSLLQQARANACGDTSTKRHWLGVAEAHRIARALAFTSGDLSAPSAPRRWWRWRWRPTATLVLSLATVAALLWPAAAAGYTLRTAQPSIPDQLVRDEESRAEAASTVMGKALNNGLQTVVRISQATEAGDPAQMTPVLEHEMADKNRFRGLYILGQNGSVISSAGRDPLRNEPLRGESGIDLDNQTSRVPVVYAWRVATNGVAVVGEFNIDYLLEMLRAVDGQVRVVDEDLRTVFDSQGFRAFQELEGTARAAAAEALRGGTVGMAKTPAGAPALIAAAGLNKPNTVAPLKWSLVVEQDLAGLRLPQSDGRRWTLLVAGLATGGVLLSQVWQYFVFARPLRRLATEADRINDGSVEQPIPPQRHDDIGALAMCLEICRQVRHTGSSRLGGATRLRGAEEDLTIVLPEVPQPPDADRAASPPGDGADHRPDDRDERG</sequence>
<comment type="catalytic activity">
    <reaction evidence="1">
        <text>ATP + protein L-histidine = ADP + protein N-phospho-L-histidine.</text>
        <dbReference type="EC" id="2.7.13.3"/>
    </reaction>
</comment>
<gene>
    <name evidence="14" type="ORF">U2F25_04710</name>
</gene>
<feature type="transmembrane region" description="Helical" evidence="12">
    <location>
        <begin position="65"/>
        <end position="84"/>
    </location>
</feature>
<keyword evidence="7" id="KW-0418">Kinase</keyword>
<dbReference type="InterPro" id="IPR003660">
    <property type="entry name" value="HAMP_dom"/>
</dbReference>
<keyword evidence="5 12" id="KW-0812">Transmembrane</keyword>
<feature type="domain" description="HAMP" evidence="13">
    <location>
        <begin position="671"/>
        <end position="705"/>
    </location>
</feature>
<keyword evidence="8" id="KW-0067">ATP-binding</keyword>
<evidence type="ECO:0000313" key="15">
    <source>
        <dbReference type="Proteomes" id="UP001290101"/>
    </source>
</evidence>
<keyword evidence="4" id="KW-0808">Transferase</keyword>
<evidence type="ECO:0000256" key="4">
    <source>
        <dbReference type="ARBA" id="ARBA00022679"/>
    </source>
</evidence>
<dbReference type="CDD" id="cd06225">
    <property type="entry name" value="HAMP"/>
    <property type="match status" value="1"/>
</dbReference>
<dbReference type="Pfam" id="PF00672">
    <property type="entry name" value="HAMP"/>
    <property type="match status" value="1"/>
</dbReference>
<evidence type="ECO:0000256" key="10">
    <source>
        <dbReference type="ARBA" id="ARBA00023012"/>
    </source>
</evidence>
<evidence type="ECO:0000256" key="3">
    <source>
        <dbReference type="ARBA" id="ARBA00022553"/>
    </source>
</evidence>
<evidence type="ECO:0000256" key="8">
    <source>
        <dbReference type="ARBA" id="ARBA00022840"/>
    </source>
</evidence>
<dbReference type="InterPro" id="IPR050980">
    <property type="entry name" value="2C_sensor_his_kinase"/>
</dbReference>
<evidence type="ECO:0000256" key="1">
    <source>
        <dbReference type="ARBA" id="ARBA00000085"/>
    </source>
</evidence>
<organism evidence="14 15">
    <name type="scientific">Micromonospora sicca</name>
    <dbReference type="NCBI Taxonomy" id="2202420"/>
    <lineage>
        <taxon>Bacteria</taxon>
        <taxon>Bacillati</taxon>
        <taxon>Actinomycetota</taxon>
        <taxon>Actinomycetes</taxon>
        <taxon>Micromonosporales</taxon>
        <taxon>Micromonosporaceae</taxon>
        <taxon>Micromonospora</taxon>
    </lineage>
</organism>
<keyword evidence="3" id="KW-0597">Phosphoprotein</keyword>
<feature type="transmembrane region" description="Helical" evidence="12">
    <location>
        <begin position="309"/>
        <end position="330"/>
    </location>
</feature>
<evidence type="ECO:0000256" key="9">
    <source>
        <dbReference type="ARBA" id="ARBA00022989"/>
    </source>
</evidence>
<feature type="compositionally biased region" description="Basic and acidic residues" evidence="11">
    <location>
        <begin position="758"/>
        <end position="770"/>
    </location>
</feature>
<name>A0ABU5J868_9ACTN</name>
<feature type="region of interest" description="Disordered" evidence="11">
    <location>
        <begin position="734"/>
        <end position="770"/>
    </location>
</feature>
<proteinExistence type="predicted"/>
<keyword evidence="6" id="KW-0547">Nucleotide-binding</keyword>
<evidence type="ECO:0000256" key="7">
    <source>
        <dbReference type="ARBA" id="ARBA00022777"/>
    </source>
</evidence>
<evidence type="ECO:0000256" key="12">
    <source>
        <dbReference type="SAM" id="Phobius"/>
    </source>
</evidence>
<evidence type="ECO:0000256" key="6">
    <source>
        <dbReference type="ARBA" id="ARBA00022741"/>
    </source>
</evidence>
<accession>A0ABU5J868</accession>
<dbReference type="PANTHER" id="PTHR44936">
    <property type="entry name" value="SENSOR PROTEIN CREC"/>
    <property type="match status" value="1"/>
</dbReference>
<keyword evidence="9 12" id="KW-1133">Transmembrane helix</keyword>
<keyword evidence="10" id="KW-0902">Two-component regulatory system</keyword>
<keyword evidence="12" id="KW-0472">Membrane</keyword>
<evidence type="ECO:0000313" key="14">
    <source>
        <dbReference type="EMBL" id="MDZ5488776.1"/>
    </source>
</evidence>
<protein>
    <recommendedName>
        <fullName evidence="2">histidine kinase</fullName>
        <ecNumber evidence="2">2.7.13.3</ecNumber>
    </recommendedName>
</protein>
<keyword evidence="15" id="KW-1185">Reference proteome</keyword>
<evidence type="ECO:0000256" key="2">
    <source>
        <dbReference type="ARBA" id="ARBA00012438"/>
    </source>
</evidence>
<feature type="region of interest" description="Disordered" evidence="11">
    <location>
        <begin position="1"/>
        <end position="35"/>
    </location>
</feature>
<evidence type="ECO:0000256" key="5">
    <source>
        <dbReference type="ARBA" id="ARBA00022692"/>
    </source>
</evidence>
<reference evidence="14 15" key="1">
    <citation type="submission" date="2023-12" db="EMBL/GenBank/DDBJ databases">
        <title>Micromonospora sp. nov., isolated from Atacama Desert.</title>
        <authorList>
            <person name="Carro L."/>
            <person name="Golinska P."/>
            <person name="Klenk H.-P."/>
            <person name="Goodfellow M."/>
        </authorList>
    </citation>
    <scope>NUCLEOTIDE SEQUENCE [LARGE SCALE GENOMIC DNA]</scope>
    <source>
        <strain evidence="14 15">4G53</strain>
    </source>
</reference>
<dbReference type="EC" id="2.7.13.3" evidence="2"/>
<evidence type="ECO:0000259" key="13">
    <source>
        <dbReference type="Pfam" id="PF00672"/>
    </source>
</evidence>
<dbReference type="Proteomes" id="UP001290101">
    <property type="component" value="Unassembled WGS sequence"/>
</dbReference>
<dbReference type="SUPFAM" id="SSF158472">
    <property type="entry name" value="HAMP domain-like"/>
    <property type="match status" value="1"/>
</dbReference>
<comment type="caution">
    <text evidence="14">The sequence shown here is derived from an EMBL/GenBank/DDBJ whole genome shotgun (WGS) entry which is preliminary data.</text>
</comment>